<evidence type="ECO:0000313" key="4">
    <source>
        <dbReference type="Proteomes" id="UP000199068"/>
    </source>
</evidence>
<feature type="coiled-coil region" evidence="2">
    <location>
        <begin position="31"/>
        <end position="85"/>
    </location>
</feature>
<dbReference type="Gene3D" id="2.30.22.10">
    <property type="entry name" value="Head domain of nucleotide exchange factor GrpE"/>
    <property type="match status" value="1"/>
</dbReference>
<dbReference type="InterPro" id="IPR009012">
    <property type="entry name" value="GrpE_head"/>
</dbReference>
<dbReference type="InterPro" id="IPR000740">
    <property type="entry name" value="GrpE"/>
</dbReference>
<sequence>MAELIIGGIRTKFEKKKQFKDFEPPFTESEILELEETVESCLNEIKHKEETIEERDTNNLSDDGLYQLEQEYVSLKNQLEEKEKFNSLVLNKVISILDQVDEIHRYALEVEDNTLKQYLVGIKDQIDKEIKEIDIEEIKCNNEIVNEEIHNCVQAVESEGKRQNEIVHVTQKGYLLKGEVFRKASVMAVK</sequence>
<keyword evidence="1" id="KW-0143">Chaperone</keyword>
<reference evidence="3 4" key="1">
    <citation type="submission" date="2016-10" db="EMBL/GenBank/DDBJ databases">
        <authorList>
            <person name="de Groot N.N."/>
        </authorList>
    </citation>
    <scope>NUCLEOTIDE SEQUENCE [LARGE SCALE GENOMIC DNA]</scope>
    <source>
        <strain evidence="3 4">DSM 797</strain>
    </source>
</reference>
<proteinExistence type="predicted"/>
<gene>
    <name evidence="3" type="ORF">SAMN04515677_105289</name>
</gene>
<accession>A0A1G9QQ04</accession>
<dbReference type="GO" id="GO:0000774">
    <property type="term" value="F:adenyl-nucleotide exchange factor activity"/>
    <property type="evidence" value="ECO:0007669"/>
    <property type="project" value="InterPro"/>
</dbReference>
<protein>
    <submittedName>
        <fullName evidence="3">GrpE protein</fullName>
    </submittedName>
</protein>
<dbReference type="SUPFAM" id="SSF51064">
    <property type="entry name" value="Head domain of nucleotide exchange factor GrpE"/>
    <property type="match status" value="1"/>
</dbReference>
<dbReference type="GO" id="GO:0051087">
    <property type="term" value="F:protein-folding chaperone binding"/>
    <property type="evidence" value="ECO:0007669"/>
    <property type="project" value="InterPro"/>
</dbReference>
<dbReference type="Proteomes" id="UP000199068">
    <property type="component" value="Unassembled WGS sequence"/>
</dbReference>
<evidence type="ECO:0000313" key="3">
    <source>
        <dbReference type="EMBL" id="SDM12365.1"/>
    </source>
</evidence>
<dbReference type="GO" id="GO:0006457">
    <property type="term" value="P:protein folding"/>
    <property type="evidence" value="ECO:0007669"/>
    <property type="project" value="InterPro"/>
</dbReference>
<keyword evidence="2" id="KW-0175">Coiled coil</keyword>
<dbReference type="GO" id="GO:0042803">
    <property type="term" value="F:protein homodimerization activity"/>
    <property type="evidence" value="ECO:0007669"/>
    <property type="project" value="InterPro"/>
</dbReference>
<dbReference type="RefSeq" id="WP_170139184.1">
    <property type="nucleotide sequence ID" value="NZ_FNGW01000005.1"/>
</dbReference>
<organism evidence="3 4">
    <name type="scientific">Romboutsia lituseburensis DSM 797</name>
    <dbReference type="NCBI Taxonomy" id="1121325"/>
    <lineage>
        <taxon>Bacteria</taxon>
        <taxon>Bacillati</taxon>
        <taxon>Bacillota</taxon>
        <taxon>Clostridia</taxon>
        <taxon>Peptostreptococcales</taxon>
        <taxon>Peptostreptococcaceae</taxon>
        <taxon>Romboutsia</taxon>
    </lineage>
</organism>
<evidence type="ECO:0000256" key="2">
    <source>
        <dbReference type="SAM" id="Coils"/>
    </source>
</evidence>
<dbReference type="Pfam" id="PF01025">
    <property type="entry name" value="GrpE"/>
    <property type="match status" value="1"/>
</dbReference>
<evidence type="ECO:0000256" key="1">
    <source>
        <dbReference type="ARBA" id="ARBA00023186"/>
    </source>
</evidence>
<keyword evidence="4" id="KW-1185">Reference proteome</keyword>
<dbReference type="EMBL" id="FNGW01000005">
    <property type="protein sequence ID" value="SDM12365.1"/>
    <property type="molecule type" value="Genomic_DNA"/>
</dbReference>
<name>A0A1G9QQ04_9FIRM</name>
<dbReference type="STRING" id="1121325.SAMN04515677_105289"/>
<dbReference type="AlphaFoldDB" id="A0A1G9QQ04"/>